<dbReference type="Proteomes" id="UP000265520">
    <property type="component" value="Unassembled WGS sequence"/>
</dbReference>
<organism evidence="1 2">
    <name type="scientific">Trifolium medium</name>
    <dbReference type="NCBI Taxonomy" id="97028"/>
    <lineage>
        <taxon>Eukaryota</taxon>
        <taxon>Viridiplantae</taxon>
        <taxon>Streptophyta</taxon>
        <taxon>Embryophyta</taxon>
        <taxon>Tracheophyta</taxon>
        <taxon>Spermatophyta</taxon>
        <taxon>Magnoliopsida</taxon>
        <taxon>eudicotyledons</taxon>
        <taxon>Gunneridae</taxon>
        <taxon>Pentapetalae</taxon>
        <taxon>rosids</taxon>
        <taxon>fabids</taxon>
        <taxon>Fabales</taxon>
        <taxon>Fabaceae</taxon>
        <taxon>Papilionoideae</taxon>
        <taxon>50 kb inversion clade</taxon>
        <taxon>NPAAA clade</taxon>
        <taxon>Hologalegina</taxon>
        <taxon>IRL clade</taxon>
        <taxon>Trifolieae</taxon>
        <taxon>Trifolium</taxon>
    </lineage>
</organism>
<name>A0A392VER2_9FABA</name>
<proteinExistence type="predicted"/>
<dbReference type="AlphaFoldDB" id="A0A392VER2"/>
<feature type="non-terminal residue" evidence="1">
    <location>
        <position position="1"/>
    </location>
</feature>
<keyword evidence="2" id="KW-1185">Reference proteome</keyword>
<reference evidence="1 2" key="1">
    <citation type="journal article" date="2018" name="Front. Plant Sci.">
        <title>Red Clover (Trifolium pratense) and Zigzag Clover (T. medium) - A Picture of Genomic Similarities and Differences.</title>
        <authorList>
            <person name="Dluhosova J."/>
            <person name="Istvanek J."/>
            <person name="Nedelnik J."/>
            <person name="Repkova J."/>
        </authorList>
    </citation>
    <scope>NUCLEOTIDE SEQUENCE [LARGE SCALE GENOMIC DNA]</scope>
    <source>
        <strain evidence="2">cv. 10/8</strain>
        <tissue evidence="1">Leaf</tissue>
    </source>
</reference>
<dbReference type="EMBL" id="LXQA011127259">
    <property type="protein sequence ID" value="MCI85933.1"/>
    <property type="molecule type" value="Genomic_DNA"/>
</dbReference>
<evidence type="ECO:0000313" key="2">
    <source>
        <dbReference type="Proteomes" id="UP000265520"/>
    </source>
</evidence>
<protein>
    <submittedName>
        <fullName evidence="1">Uncharacterized protein</fullName>
    </submittedName>
</protein>
<comment type="caution">
    <text evidence="1">The sequence shown here is derived from an EMBL/GenBank/DDBJ whole genome shotgun (WGS) entry which is preliminary data.</text>
</comment>
<evidence type="ECO:0000313" key="1">
    <source>
        <dbReference type="EMBL" id="MCI85933.1"/>
    </source>
</evidence>
<accession>A0A392VER2</accession>
<sequence length="36" mass="3827">KLAGRALQRGSWLSLAVARKLLTSASFMSLSLAQPP</sequence>